<keyword evidence="4 7" id="KW-0472">Membrane</keyword>
<organism evidence="9 10">
    <name type="scientific">Bifidobacterium commune</name>
    <dbReference type="NCBI Taxonomy" id="1505727"/>
    <lineage>
        <taxon>Bacteria</taxon>
        <taxon>Bacillati</taxon>
        <taxon>Actinomycetota</taxon>
        <taxon>Actinomycetes</taxon>
        <taxon>Bifidobacteriales</taxon>
        <taxon>Bifidobacteriaceae</taxon>
        <taxon>Bifidobacterium</taxon>
    </lineage>
</organism>
<dbReference type="Gene3D" id="3.30.1490.480">
    <property type="entry name" value="Endolytic murein transglycosylase"/>
    <property type="match status" value="1"/>
</dbReference>
<evidence type="ECO:0000256" key="5">
    <source>
        <dbReference type="ARBA" id="ARBA00023239"/>
    </source>
</evidence>
<dbReference type="OrthoDB" id="9814591at2"/>
<proteinExistence type="inferred from homology"/>
<comment type="subcellular location">
    <subcellularLocation>
        <location evidence="7">Cell membrane</location>
        <topology evidence="7">Single-pass membrane protein</topology>
    </subcellularLocation>
</comment>
<feature type="region of interest" description="Disordered" evidence="8">
    <location>
        <begin position="16"/>
        <end position="45"/>
    </location>
</feature>
<dbReference type="RefSeq" id="WP_091847359.1">
    <property type="nucleotide sequence ID" value="NZ_FMBL01000001.1"/>
</dbReference>
<keyword evidence="6 7" id="KW-0961">Cell wall biogenesis/degradation</keyword>
<comment type="function">
    <text evidence="7">Functions as a peptidoglycan terminase that cleaves nascent peptidoglycan strands endolytically to terminate their elongation.</text>
</comment>
<keyword evidence="5 7" id="KW-0456">Lyase</keyword>
<comment type="catalytic activity">
    <reaction evidence="7">
        <text>a peptidoglycan chain = a peptidoglycan chain with N-acetyl-1,6-anhydromuramyl-[peptide] at the reducing end + a peptidoglycan chain with N-acetylglucosamine at the non-reducing end.</text>
        <dbReference type="EC" id="4.2.2.29"/>
    </reaction>
</comment>
<evidence type="ECO:0000313" key="10">
    <source>
        <dbReference type="Proteomes" id="UP000242610"/>
    </source>
</evidence>
<dbReference type="HAMAP" id="MF_02065">
    <property type="entry name" value="MltG"/>
    <property type="match status" value="1"/>
</dbReference>
<evidence type="ECO:0000256" key="2">
    <source>
        <dbReference type="ARBA" id="ARBA00022692"/>
    </source>
</evidence>
<evidence type="ECO:0000256" key="3">
    <source>
        <dbReference type="ARBA" id="ARBA00022989"/>
    </source>
</evidence>
<keyword evidence="1 7" id="KW-1003">Cell membrane</keyword>
<dbReference type="GO" id="GO:0071555">
    <property type="term" value="P:cell wall organization"/>
    <property type="evidence" value="ECO:0007669"/>
    <property type="project" value="UniProtKB-KW"/>
</dbReference>
<dbReference type="GO" id="GO:0005886">
    <property type="term" value="C:plasma membrane"/>
    <property type="evidence" value="ECO:0007669"/>
    <property type="project" value="UniProtKB-SubCell"/>
</dbReference>
<dbReference type="AlphaFoldDB" id="A0A1C4H228"/>
<name>A0A1C4H228_9BIFI</name>
<keyword evidence="3 7" id="KW-1133">Transmembrane helix</keyword>
<dbReference type="InterPro" id="IPR003770">
    <property type="entry name" value="MLTG-like"/>
</dbReference>
<evidence type="ECO:0000313" key="9">
    <source>
        <dbReference type="EMBL" id="SCC79034.1"/>
    </source>
</evidence>
<dbReference type="Proteomes" id="UP000242610">
    <property type="component" value="Unassembled WGS sequence"/>
</dbReference>
<dbReference type="EMBL" id="FMBL01000001">
    <property type="protein sequence ID" value="SCC79034.1"/>
    <property type="molecule type" value="Genomic_DNA"/>
</dbReference>
<dbReference type="GO" id="GO:0009252">
    <property type="term" value="P:peptidoglycan biosynthetic process"/>
    <property type="evidence" value="ECO:0007669"/>
    <property type="project" value="UniProtKB-UniRule"/>
</dbReference>
<evidence type="ECO:0000256" key="7">
    <source>
        <dbReference type="HAMAP-Rule" id="MF_02065"/>
    </source>
</evidence>
<dbReference type="EC" id="4.2.2.29" evidence="7"/>
<reference evidence="10" key="1">
    <citation type="submission" date="2016-08" db="EMBL/GenBank/DDBJ databases">
        <authorList>
            <person name="Varghese N."/>
            <person name="Submissions Spin"/>
        </authorList>
    </citation>
    <scope>NUCLEOTIDE SEQUENCE [LARGE SCALE GENOMIC DNA]</scope>
    <source>
        <strain evidence="10">R-52791</strain>
    </source>
</reference>
<dbReference type="STRING" id="1505727.GA0061077_0543"/>
<evidence type="ECO:0000256" key="8">
    <source>
        <dbReference type="SAM" id="MobiDB-lite"/>
    </source>
</evidence>
<comment type="similarity">
    <text evidence="7">Belongs to the transglycosylase MltG family.</text>
</comment>
<dbReference type="PANTHER" id="PTHR30518:SF2">
    <property type="entry name" value="ENDOLYTIC MUREIN TRANSGLYCOSYLASE"/>
    <property type="match status" value="1"/>
</dbReference>
<feature type="compositionally biased region" description="Polar residues" evidence="8">
    <location>
        <begin position="16"/>
        <end position="25"/>
    </location>
</feature>
<evidence type="ECO:0000256" key="1">
    <source>
        <dbReference type="ARBA" id="ARBA00022475"/>
    </source>
</evidence>
<sequence length="392" mass="42929">MPNDFNELFDTHAQWVDSNEAQPNNLQPPKPPVSRHEMRQRRRRKRRRKMMITAIALVVVLVVGGGAFFGAKAAFRHLEHDFQNESTDYTGSGTEDVWFTVDTGEGVGSIAQKLVKADIVKNADTFASTVSANNSILYPGMYRLKKHLPSVAVVKILSDKTKATGFLEVKAGERSTDVIDHAVQLSGIDKAQFDAVVSSGGQGILPPEAGGKFEGWFEPGIYDVKKKGTTASSILKQLVDKRVAKLDGLHVPAGGERENILAMASIAECEVNRSEYYGKVVRVILNRIDHNMPLGMDTTVAYGANVTANKLTDAMLSDASNPYNTRINKGLPPSPISTPGDDAIKAAMNPVQGDWLYFVTTNLQTGETKFVATEDEFSKIRQEYKTQNPNAN</sequence>
<dbReference type="NCBIfam" id="TIGR00247">
    <property type="entry name" value="endolytic transglycosylase MltG"/>
    <property type="match status" value="1"/>
</dbReference>
<evidence type="ECO:0000256" key="6">
    <source>
        <dbReference type="ARBA" id="ARBA00023316"/>
    </source>
</evidence>
<evidence type="ECO:0000256" key="4">
    <source>
        <dbReference type="ARBA" id="ARBA00023136"/>
    </source>
</evidence>
<dbReference type="GO" id="GO:0008932">
    <property type="term" value="F:lytic endotransglycosylase activity"/>
    <property type="evidence" value="ECO:0007669"/>
    <property type="project" value="UniProtKB-UniRule"/>
</dbReference>
<gene>
    <name evidence="7" type="primary">mltG</name>
    <name evidence="9" type="ORF">GA0061077_0543</name>
</gene>
<accession>A0A1C4H228</accession>
<keyword evidence="10" id="KW-1185">Reference proteome</keyword>
<dbReference type="Pfam" id="PF02618">
    <property type="entry name" value="YceG"/>
    <property type="match status" value="1"/>
</dbReference>
<feature type="site" description="Important for catalytic activity" evidence="7">
    <location>
        <position position="270"/>
    </location>
</feature>
<protein>
    <recommendedName>
        <fullName evidence="7">Endolytic murein transglycosylase</fullName>
        <ecNumber evidence="7">4.2.2.29</ecNumber>
    </recommendedName>
    <alternativeName>
        <fullName evidence="7">Peptidoglycan lytic transglycosylase</fullName>
    </alternativeName>
    <alternativeName>
        <fullName evidence="7">Peptidoglycan polymerization terminase</fullName>
    </alternativeName>
</protein>
<dbReference type="PANTHER" id="PTHR30518">
    <property type="entry name" value="ENDOLYTIC MUREIN TRANSGLYCOSYLASE"/>
    <property type="match status" value="1"/>
</dbReference>
<keyword evidence="2 7" id="KW-0812">Transmembrane</keyword>
<feature type="transmembrane region" description="Helical" evidence="7">
    <location>
        <begin position="50"/>
        <end position="71"/>
    </location>
</feature>